<dbReference type="HOGENOM" id="CLU_1401582_0_0_10"/>
<sequence length="194" mass="21583">MNFRNFFFALSLFIGFQSVSAQASWALYSNEDLAIEITAIGEETASGAEVVSAYQEGVALTKLYNKYGLVNAQGVEIIAPRYEEIRPFENGYAAIRKGNKWSFINKQGRKISSFRFDWVGRFEQAAAAVQINGKWGFINEQGALIVAAEFEAVRSFGQNGLAMVKKDGQWYNLNQKGELTTLPSNLEQGLQASR</sequence>
<reference evidence="2 3" key="1">
    <citation type="journal article" date="2012" name="Stand. Genomic Sci.">
        <title>Complete genome sequencing and analysis of Saprospira grandis str. Lewin, a predatory marine bacterium.</title>
        <authorList>
            <person name="Saw J.H."/>
            <person name="Yuryev A."/>
            <person name="Kanbe M."/>
            <person name="Hou S."/>
            <person name="Young A.G."/>
            <person name="Aizawa S."/>
            <person name="Alam M."/>
        </authorList>
    </citation>
    <scope>NUCLEOTIDE SEQUENCE [LARGE SCALE GENOMIC DNA]</scope>
    <source>
        <strain evidence="2 3">Lewin</strain>
    </source>
</reference>
<dbReference type="RefSeq" id="WP_015692221.1">
    <property type="nucleotide sequence ID" value="NC_016940.1"/>
</dbReference>
<evidence type="ECO:0000313" key="2">
    <source>
        <dbReference type="EMBL" id="AFC24596.1"/>
    </source>
</evidence>
<dbReference type="STRING" id="984262.SGRA_1862"/>
<dbReference type="PANTHER" id="PTHR37841">
    <property type="entry name" value="GLR2918 PROTEIN"/>
    <property type="match status" value="1"/>
</dbReference>
<dbReference type="KEGG" id="sgn:SGRA_1862"/>
<name>H6L0R0_SAPGL</name>
<dbReference type="eggNOG" id="COG5263">
    <property type="taxonomic scope" value="Bacteria"/>
</dbReference>
<accession>H6L0R0</accession>
<feature type="chain" id="PRO_5003603766" evidence="1">
    <location>
        <begin position="24"/>
        <end position="194"/>
    </location>
</feature>
<dbReference type="EMBL" id="CP002831">
    <property type="protein sequence ID" value="AFC24596.1"/>
    <property type="molecule type" value="Genomic_DNA"/>
</dbReference>
<dbReference type="InterPro" id="IPR032774">
    <property type="entry name" value="WG_beta_rep"/>
</dbReference>
<feature type="signal peptide" evidence="1">
    <location>
        <begin position="1"/>
        <end position="23"/>
    </location>
</feature>
<keyword evidence="3" id="KW-1185">Reference proteome</keyword>
<dbReference type="PANTHER" id="PTHR37841:SF1">
    <property type="entry name" value="DUF3298 DOMAIN-CONTAINING PROTEIN"/>
    <property type="match status" value="1"/>
</dbReference>
<protein>
    <submittedName>
        <fullName evidence="2">Kwg repeat protein</fullName>
    </submittedName>
</protein>
<dbReference type="OrthoDB" id="5464673at2"/>
<dbReference type="AlphaFoldDB" id="H6L0R0"/>
<keyword evidence="1" id="KW-0732">Signal</keyword>
<dbReference type="SUPFAM" id="SSF69360">
    <property type="entry name" value="Cell wall binding repeat"/>
    <property type="match status" value="1"/>
</dbReference>
<proteinExistence type="predicted"/>
<dbReference type="Proteomes" id="UP000007519">
    <property type="component" value="Chromosome"/>
</dbReference>
<evidence type="ECO:0000256" key="1">
    <source>
        <dbReference type="SAM" id="SignalP"/>
    </source>
</evidence>
<organism evidence="2 3">
    <name type="scientific">Saprospira grandis (strain Lewin)</name>
    <dbReference type="NCBI Taxonomy" id="984262"/>
    <lineage>
        <taxon>Bacteria</taxon>
        <taxon>Pseudomonadati</taxon>
        <taxon>Bacteroidota</taxon>
        <taxon>Saprospiria</taxon>
        <taxon>Saprospirales</taxon>
        <taxon>Saprospiraceae</taxon>
        <taxon>Saprospira</taxon>
    </lineage>
</organism>
<evidence type="ECO:0000313" key="3">
    <source>
        <dbReference type="Proteomes" id="UP000007519"/>
    </source>
</evidence>
<gene>
    <name evidence="2" type="ordered locus">SGRA_1862</name>
</gene>
<dbReference type="Pfam" id="PF14903">
    <property type="entry name" value="WG_beta_rep"/>
    <property type="match status" value="2"/>
</dbReference>